<dbReference type="GO" id="GO:0005634">
    <property type="term" value="C:nucleus"/>
    <property type="evidence" value="ECO:0007669"/>
    <property type="project" value="TreeGrafter"/>
</dbReference>
<dbReference type="PANTHER" id="PTHR13468:SF1">
    <property type="entry name" value="PROTEIN DEK"/>
    <property type="match status" value="1"/>
</dbReference>
<accession>A0A0A1U6J7</accession>
<protein>
    <submittedName>
        <fullName evidence="2">Protein DEK, putative</fullName>
    </submittedName>
</protein>
<dbReference type="AlphaFoldDB" id="A0A0A1U6J7"/>
<dbReference type="GO" id="GO:0042393">
    <property type="term" value="F:histone binding"/>
    <property type="evidence" value="ECO:0007669"/>
    <property type="project" value="TreeGrafter"/>
</dbReference>
<dbReference type="GO" id="GO:2000779">
    <property type="term" value="P:regulation of double-strand break repair"/>
    <property type="evidence" value="ECO:0007669"/>
    <property type="project" value="TreeGrafter"/>
</dbReference>
<dbReference type="GO" id="GO:0006325">
    <property type="term" value="P:chromatin organization"/>
    <property type="evidence" value="ECO:0007669"/>
    <property type="project" value="InterPro"/>
</dbReference>
<organism evidence="2 3">
    <name type="scientific">Entamoeba invadens IP1</name>
    <dbReference type="NCBI Taxonomy" id="370355"/>
    <lineage>
        <taxon>Eukaryota</taxon>
        <taxon>Amoebozoa</taxon>
        <taxon>Evosea</taxon>
        <taxon>Archamoebae</taxon>
        <taxon>Mastigamoebida</taxon>
        <taxon>Entamoebidae</taxon>
        <taxon>Entamoeba</taxon>
    </lineage>
</organism>
<dbReference type="OrthoDB" id="30379at2759"/>
<proteinExistence type="predicted"/>
<sequence>RWEELSEIEEIKATMKSIHKGSEKAILIHKVLYGSIGSEATRRTDIMDFSGIKGENATETKELVEKKEASLAKLSYADLIEVCRVLCLAGASKEKTKEKYAQEIVKFMQKPGNTKPVVTATEDVAHVEESEEEEEKKPKKTAKKGKKEEKEEKPKKSAKKETKSKKEEKEEKPKKTTKKETKKEAKTPKKDEKKPAKKEEKEAKTPKKETKKEKKETKTPKKSKK</sequence>
<dbReference type="InterPro" id="IPR044198">
    <property type="entry name" value="DEK"/>
</dbReference>
<dbReference type="Proteomes" id="UP000014680">
    <property type="component" value="Unassembled WGS sequence"/>
</dbReference>
<name>A0A0A1U6J7_ENTIV</name>
<dbReference type="OMA" id="VWIDNEE"/>
<reference evidence="2 3" key="1">
    <citation type="submission" date="2012-10" db="EMBL/GenBank/DDBJ databases">
        <authorList>
            <person name="Zafar N."/>
            <person name="Inman J."/>
            <person name="Hall N."/>
            <person name="Lorenzi H."/>
            <person name="Caler E."/>
        </authorList>
    </citation>
    <scope>NUCLEOTIDE SEQUENCE [LARGE SCALE GENOMIC DNA]</scope>
    <source>
        <strain evidence="2 3">IP1</strain>
    </source>
</reference>
<feature type="non-terminal residue" evidence="2">
    <location>
        <position position="1"/>
    </location>
</feature>
<dbReference type="PANTHER" id="PTHR13468">
    <property type="entry name" value="DEK PROTEIN"/>
    <property type="match status" value="1"/>
</dbReference>
<dbReference type="KEGG" id="eiv:EIN_403770"/>
<dbReference type="RefSeq" id="XP_004256814.1">
    <property type="nucleotide sequence ID" value="XM_004256766.1"/>
</dbReference>
<feature type="region of interest" description="Disordered" evidence="1">
    <location>
        <begin position="123"/>
        <end position="225"/>
    </location>
</feature>
<evidence type="ECO:0000313" key="3">
    <source>
        <dbReference type="Proteomes" id="UP000014680"/>
    </source>
</evidence>
<dbReference type="GeneID" id="14889091"/>
<gene>
    <name evidence="2" type="ORF">EIN_403770</name>
</gene>
<evidence type="ECO:0000256" key="1">
    <source>
        <dbReference type="SAM" id="MobiDB-lite"/>
    </source>
</evidence>
<dbReference type="GO" id="GO:0003677">
    <property type="term" value="F:DNA binding"/>
    <property type="evidence" value="ECO:0007669"/>
    <property type="project" value="InterPro"/>
</dbReference>
<evidence type="ECO:0000313" key="2">
    <source>
        <dbReference type="EMBL" id="ELP90043.1"/>
    </source>
</evidence>
<keyword evidence="3" id="KW-1185">Reference proteome</keyword>
<feature type="compositionally biased region" description="Basic and acidic residues" evidence="1">
    <location>
        <begin position="146"/>
        <end position="219"/>
    </location>
</feature>
<dbReference type="VEuPathDB" id="AmoebaDB:EIN_403770"/>
<dbReference type="EMBL" id="KB206537">
    <property type="protein sequence ID" value="ELP90043.1"/>
    <property type="molecule type" value="Genomic_DNA"/>
</dbReference>